<gene>
    <name evidence="7" type="ORF">RF819_17060</name>
</gene>
<evidence type="ECO:0000256" key="1">
    <source>
        <dbReference type="ARBA" id="ARBA00022801"/>
    </source>
</evidence>
<dbReference type="InterPro" id="IPR050301">
    <property type="entry name" value="NTE"/>
</dbReference>
<keyword evidence="2 4" id="KW-0442">Lipid degradation</keyword>
<dbReference type="Proteomes" id="UP000190750">
    <property type="component" value="Unassembled WGS sequence"/>
</dbReference>
<proteinExistence type="predicted"/>
<evidence type="ECO:0000259" key="6">
    <source>
        <dbReference type="PROSITE" id="PS51635"/>
    </source>
</evidence>
<comment type="caution">
    <text evidence="4">Lacks conserved residue(s) required for the propagation of feature annotation.</text>
</comment>
<keyword evidence="3 4" id="KW-0443">Lipid metabolism</keyword>
<dbReference type="Gene3D" id="3.40.1090.10">
    <property type="entry name" value="Cytosolic phospholipase A2 catalytic domain"/>
    <property type="match status" value="1"/>
</dbReference>
<dbReference type="RefSeq" id="WP_078366070.1">
    <property type="nucleotide sequence ID" value="NZ_MTJN01000002.1"/>
</dbReference>
<feature type="active site" description="Nucleophile" evidence="4">
    <location>
        <position position="63"/>
    </location>
</feature>
<dbReference type="EMBL" id="MTJN01000002">
    <property type="protein sequence ID" value="OOV08199.1"/>
    <property type="molecule type" value="Genomic_DNA"/>
</dbReference>
<evidence type="ECO:0000256" key="2">
    <source>
        <dbReference type="ARBA" id="ARBA00022963"/>
    </source>
</evidence>
<dbReference type="OrthoDB" id="9798773at2"/>
<keyword evidence="1 4" id="KW-0378">Hydrolase</keyword>
<feature type="short sequence motif" description="GXSXG" evidence="4">
    <location>
        <begin position="61"/>
        <end position="65"/>
    </location>
</feature>
<dbReference type="PROSITE" id="PS51635">
    <property type="entry name" value="PNPLA"/>
    <property type="match status" value="1"/>
</dbReference>
<feature type="compositionally biased region" description="Low complexity" evidence="5">
    <location>
        <begin position="413"/>
        <end position="423"/>
    </location>
</feature>
<accession>A0A1T1AVR7</accession>
<feature type="region of interest" description="Disordered" evidence="5">
    <location>
        <begin position="413"/>
        <end position="438"/>
    </location>
</feature>
<dbReference type="GO" id="GO:0016787">
    <property type="term" value="F:hydrolase activity"/>
    <property type="evidence" value="ECO:0007669"/>
    <property type="project" value="UniProtKB-UniRule"/>
</dbReference>
<evidence type="ECO:0000256" key="3">
    <source>
        <dbReference type="ARBA" id="ARBA00023098"/>
    </source>
</evidence>
<dbReference type="InterPro" id="IPR002641">
    <property type="entry name" value="PNPLA_dom"/>
</dbReference>
<organism evidence="7 8">
    <name type="scientific">Rhodoferax fermentans</name>
    <dbReference type="NCBI Taxonomy" id="28066"/>
    <lineage>
        <taxon>Bacteria</taxon>
        <taxon>Pseudomonadati</taxon>
        <taxon>Pseudomonadota</taxon>
        <taxon>Betaproteobacteria</taxon>
        <taxon>Burkholderiales</taxon>
        <taxon>Comamonadaceae</taxon>
        <taxon>Rhodoferax</taxon>
    </lineage>
</organism>
<dbReference type="InterPro" id="IPR016035">
    <property type="entry name" value="Acyl_Trfase/lysoPLipase"/>
</dbReference>
<reference evidence="7 8" key="1">
    <citation type="submission" date="2017-01" db="EMBL/GenBank/DDBJ databases">
        <title>Genome sequencing of Rhodoferax fermentans JCM 7819.</title>
        <authorList>
            <person name="Kim Y.J."/>
            <person name="Farh M.E.-A."/>
            <person name="Yang D.-C."/>
        </authorList>
    </citation>
    <scope>NUCLEOTIDE SEQUENCE [LARGE SCALE GENOMIC DNA]</scope>
    <source>
        <strain evidence="7 8">JCM 7819</strain>
    </source>
</reference>
<evidence type="ECO:0000313" key="7">
    <source>
        <dbReference type="EMBL" id="OOV08199.1"/>
    </source>
</evidence>
<dbReference type="STRING" id="28066.RF819_17060"/>
<dbReference type="Pfam" id="PF01734">
    <property type="entry name" value="Patatin"/>
    <property type="match status" value="1"/>
</dbReference>
<dbReference type="SUPFAM" id="SSF52151">
    <property type="entry name" value="FabD/lysophospholipase-like"/>
    <property type="match status" value="1"/>
</dbReference>
<comment type="caution">
    <text evidence="7">The sequence shown here is derived from an EMBL/GenBank/DDBJ whole genome shotgun (WGS) entry which is preliminary data.</text>
</comment>
<dbReference type="AlphaFoldDB" id="A0A1T1AVR7"/>
<feature type="active site" description="Proton acceptor" evidence="4">
    <location>
        <position position="233"/>
    </location>
</feature>
<evidence type="ECO:0000256" key="4">
    <source>
        <dbReference type="PROSITE-ProRule" id="PRU01161"/>
    </source>
</evidence>
<dbReference type="GO" id="GO:0016042">
    <property type="term" value="P:lipid catabolic process"/>
    <property type="evidence" value="ECO:0007669"/>
    <property type="project" value="UniProtKB-UniRule"/>
</dbReference>
<evidence type="ECO:0000313" key="8">
    <source>
        <dbReference type="Proteomes" id="UP000190750"/>
    </source>
</evidence>
<feature type="domain" description="PNPLA" evidence="6">
    <location>
        <begin position="21"/>
        <end position="246"/>
    </location>
</feature>
<name>A0A1T1AVR7_RHOFE</name>
<evidence type="ECO:0000256" key="5">
    <source>
        <dbReference type="SAM" id="MobiDB-lite"/>
    </source>
</evidence>
<dbReference type="PANTHER" id="PTHR14226:SF57">
    <property type="entry name" value="BLR7027 PROTEIN"/>
    <property type="match status" value="1"/>
</dbReference>
<sequence>MPLYPASTSPAPPAAETTAALMLSGGGARAAYQVGVLEAISELRQICGEQNGPNPFPIISGTSAGAINAASLACGADQFDQTVHRIANVWRGFHADHVYLADSVSMLRSGAKWMTLLSMGWLIARWRRVKPKSLLDNSPLAELLTRMVPLERIPSLVRDGHLQALSVTASSYTTGEHFTFFEGDKRLQPWTRSQRRGLRDKITHEHLLASSAIPFVFPAMPLRLDGETAYYGDGSMRQSAPIAPAIHLGAQRICVIGAGRVHEPKRQGSAAEAGSYPSLAQIAGHALANIFLDALAVDIERIRRINQTLSLVSPEMRAASNLRPIELLLISPSEQLDVIAARHVGELPPAVRSVLGSLGVSSQTSDERGAPLASYLLFEPGYTHELMALGHKDAMRQRAEICKFFDWTDPEAASPSAPGAALPARHHPERRRDPLRLR</sequence>
<keyword evidence="8" id="KW-1185">Reference proteome</keyword>
<dbReference type="PANTHER" id="PTHR14226">
    <property type="entry name" value="NEUROPATHY TARGET ESTERASE/SWISS CHEESE D.MELANOGASTER"/>
    <property type="match status" value="1"/>
</dbReference>
<protein>
    <submittedName>
        <fullName evidence="7">Patatin</fullName>
    </submittedName>
</protein>